<evidence type="ECO:0000313" key="3">
    <source>
        <dbReference type="Proteomes" id="UP000829291"/>
    </source>
</evidence>
<dbReference type="Proteomes" id="UP000829291">
    <property type="component" value="Chromosome 3"/>
</dbReference>
<reference evidence="4" key="1">
    <citation type="submission" date="2025-08" db="UniProtKB">
        <authorList>
            <consortium name="RefSeq"/>
        </authorList>
    </citation>
    <scope>IDENTIFICATION</scope>
    <source>
        <tissue evidence="4">Thorax and Abdomen</tissue>
    </source>
</reference>
<evidence type="ECO:0000259" key="2">
    <source>
        <dbReference type="Pfam" id="PF04547"/>
    </source>
</evidence>
<evidence type="ECO:0000256" key="1">
    <source>
        <dbReference type="SAM" id="Phobius"/>
    </source>
</evidence>
<dbReference type="Pfam" id="PF04547">
    <property type="entry name" value="Anoctamin"/>
    <property type="match status" value="1"/>
</dbReference>
<evidence type="ECO:0000313" key="4">
    <source>
        <dbReference type="RefSeq" id="XP_046591888.1"/>
    </source>
</evidence>
<feature type="domain" description="Anoctamin transmembrane" evidence="2">
    <location>
        <begin position="15"/>
        <end position="123"/>
    </location>
</feature>
<keyword evidence="3" id="KW-1185">Reference proteome</keyword>
<organism evidence="3 4">
    <name type="scientific">Neodiprion lecontei</name>
    <name type="common">Redheaded pine sawfly</name>
    <dbReference type="NCBI Taxonomy" id="441921"/>
    <lineage>
        <taxon>Eukaryota</taxon>
        <taxon>Metazoa</taxon>
        <taxon>Ecdysozoa</taxon>
        <taxon>Arthropoda</taxon>
        <taxon>Hexapoda</taxon>
        <taxon>Insecta</taxon>
        <taxon>Pterygota</taxon>
        <taxon>Neoptera</taxon>
        <taxon>Endopterygota</taxon>
        <taxon>Hymenoptera</taxon>
        <taxon>Tenthredinoidea</taxon>
        <taxon>Diprionidae</taxon>
        <taxon>Diprioninae</taxon>
        <taxon>Neodiprion</taxon>
    </lineage>
</organism>
<name>A0ABM3FV43_NEOLC</name>
<keyword evidence="1" id="KW-0472">Membrane</keyword>
<dbReference type="InterPro" id="IPR049452">
    <property type="entry name" value="Anoctamin_TM"/>
</dbReference>
<keyword evidence="1" id="KW-1133">Transmembrane helix</keyword>
<proteinExistence type="predicted"/>
<sequence length="140" mass="16765">MDNSLCMQRYMKWGLIIGFTSDFVPKLLYKMEHGSLTGYVNDSLSIFATKHYKSTLKPDTCRYVGYRYPPDHPLAYELTPQYWYILCWQFIFLAIFEHFVFGVTKFISYIVPNMPQYIKEKVQADQEFIRTLRDRTIENE</sequence>
<gene>
    <name evidence="4" type="primary">LOC124293738</name>
</gene>
<dbReference type="RefSeq" id="XP_046591888.1">
    <property type="nucleotide sequence ID" value="XM_046735932.1"/>
</dbReference>
<feature type="transmembrane region" description="Helical" evidence="1">
    <location>
        <begin position="82"/>
        <end position="111"/>
    </location>
</feature>
<keyword evidence="1" id="KW-0812">Transmembrane</keyword>
<dbReference type="GeneID" id="124293738"/>
<accession>A0ABM3FV43</accession>
<protein>
    <submittedName>
        <fullName evidence="4">Anoctamin-3-like</fullName>
    </submittedName>
</protein>